<accession>A0ABR1J1G3</accession>
<dbReference type="PROSITE" id="PS00062">
    <property type="entry name" value="ALDOKETO_REDUCTASE_2"/>
    <property type="match status" value="1"/>
</dbReference>
<evidence type="ECO:0000256" key="1">
    <source>
        <dbReference type="ARBA" id="ARBA00007905"/>
    </source>
</evidence>
<dbReference type="PROSITE" id="PS00063">
    <property type="entry name" value="ALDOKETO_REDUCTASE_3"/>
    <property type="match status" value="1"/>
</dbReference>
<reference evidence="5 6" key="1">
    <citation type="submission" date="2024-01" db="EMBL/GenBank/DDBJ databases">
        <title>A draft genome for the cacao thread blight pathogen Marasmiellus scandens.</title>
        <authorList>
            <person name="Baruah I.K."/>
            <person name="Leung J."/>
            <person name="Bukari Y."/>
            <person name="Amoako-Attah I."/>
            <person name="Meinhardt L.W."/>
            <person name="Bailey B.A."/>
            <person name="Cohen S.P."/>
        </authorList>
    </citation>
    <scope>NUCLEOTIDE SEQUENCE [LARGE SCALE GENOMIC DNA]</scope>
    <source>
        <strain evidence="5 6">GH-19</strain>
    </source>
</reference>
<dbReference type="InterPro" id="IPR020471">
    <property type="entry name" value="AKR"/>
</dbReference>
<gene>
    <name evidence="5" type="ORF">VKT23_015678</name>
</gene>
<keyword evidence="6" id="KW-1185">Reference proteome</keyword>
<keyword evidence="2" id="KW-0521">NADP</keyword>
<evidence type="ECO:0000259" key="4">
    <source>
        <dbReference type="Pfam" id="PF00248"/>
    </source>
</evidence>
<sequence>MATGVPNVKLRTGAEFQGVALGCAAGFTPEDIANSKGWFLSAIQAGYRTFDTAQIYGTEGSLGAAIKESGIPREEFKIVTKLPWHRCEYIERSFNESLTSLGVDYIDLYLLHFPQAISYPTGYDVPTDPQVILTGMKILEKPSFNDNWAILEKLYESGKAKAIGVSNFSVKTLEALAKTAKVTPHANQVEMQPYCTQNDLVEYCKQKGILVMAYSPSGHEKVRKDPTIVRLAEKYNVTANQLIMAWHVARGVMPVPKSADPVRQKQNITLPTLSPEDVAEITGLDKNERIVNKPDENGILYGWSLEQYGWEPARV</sequence>
<dbReference type="InterPro" id="IPR036812">
    <property type="entry name" value="NAD(P)_OxRdtase_dom_sf"/>
</dbReference>
<dbReference type="Proteomes" id="UP001498398">
    <property type="component" value="Unassembled WGS sequence"/>
</dbReference>
<protein>
    <recommendedName>
        <fullName evidence="4">NADP-dependent oxidoreductase domain-containing protein</fullName>
    </recommendedName>
</protein>
<evidence type="ECO:0000313" key="5">
    <source>
        <dbReference type="EMBL" id="KAK7443506.1"/>
    </source>
</evidence>
<comment type="similarity">
    <text evidence="1">Belongs to the aldo/keto reductase family.</text>
</comment>
<dbReference type="PANTHER" id="PTHR43827:SF3">
    <property type="entry name" value="NADP-DEPENDENT OXIDOREDUCTASE DOMAIN-CONTAINING PROTEIN"/>
    <property type="match status" value="1"/>
</dbReference>
<evidence type="ECO:0000256" key="2">
    <source>
        <dbReference type="ARBA" id="ARBA00022857"/>
    </source>
</evidence>
<dbReference type="InterPro" id="IPR018170">
    <property type="entry name" value="Aldo/ket_reductase_CS"/>
</dbReference>
<dbReference type="Pfam" id="PF00248">
    <property type="entry name" value="Aldo_ket_red"/>
    <property type="match status" value="1"/>
</dbReference>
<evidence type="ECO:0000256" key="3">
    <source>
        <dbReference type="ARBA" id="ARBA00023002"/>
    </source>
</evidence>
<dbReference type="PRINTS" id="PR00069">
    <property type="entry name" value="ALDKETRDTASE"/>
</dbReference>
<comment type="caution">
    <text evidence="5">The sequence shown here is derived from an EMBL/GenBank/DDBJ whole genome shotgun (WGS) entry which is preliminary data.</text>
</comment>
<organism evidence="5 6">
    <name type="scientific">Marasmiellus scandens</name>
    <dbReference type="NCBI Taxonomy" id="2682957"/>
    <lineage>
        <taxon>Eukaryota</taxon>
        <taxon>Fungi</taxon>
        <taxon>Dikarya</taxon>
        <taxon>Basidiomycota</taxon>
        <taxon>Agaricomycotina</taxon>
        <taxon>Agaricomycetes</taxon>
        <taxon>Agaricomycetidae</taxon>
        <taxon>Agaricales</taxon>
        <taxon>Marasmiineae</taxon>
        <taxon>Omphalotaceae</taxon>
        <taxon>Marasmiellus</taxon>
    </lineage>
</organism>
<dbReference type="EMBL" id="JBANRG010000054">
    <property type="protein sequence ID" value="KAK7443506.1"/>
    <property type="molecule type" value="Genomic_DNA"/>
</dbReference>
<keyword evidence="3" id="KW-0560">Oxidoreductase</keyword>
<evidence type="ECO:0000313" key="6">
    <source>
        <dbReference type="Proteomes" id="UP001498398"/>
    </source>
</evidence>
<dbReference type="Gene3D" id="3.20.20.100">
    <property type="entry name" value="NADP-dependent oxidoreductase domain"/>
    <property type="match status" value="1"/>
</dbReference>
<dbReference type="CDD" id="cd19071">
    <property type="entry name" value="AKR_AKR1-5-like"/>
    <property type="match status" value="1"/>
</dbReference>
<feature type="domain" description="NADP-dependent oxidoreductase" evidence="4">
    <location>
        <begin position="42"/>
        <end position="285"/>
    </location>
</feature>
<name>A0ABR1J1G3_9AGAR</name>
<dbReference type="PIRSF" id="PIRSF000097">
    <property type="entry name" value="AKR"/>
    <property type="match status" value="1"/>
</dbReference>
<dbReference type="InterPro" id="IPR023210">
    <property type="entry name" value="NADP_OxRdtase_dom"/>
</dbReference>
<dbReference type="PANTHER" id="PTHR43827">
    <property type="entry name" value="2,5-DIKETO-D-GLUCONIC ACID REDUCTASE"/>
    <property type="match status" value="1"/>
</dbReference>
<dbReference type="SUPFAM" id="SSF51430">
    <property type="entry name" value="NAD(P)-linked oxidoreductase"/>
    <property type="match status" value="1"/>
</dbReference>
<proteinExistence type="inferred from homology"/>